<organism evidence="2 3">
    <name type="scientific">Staphylococcus debuckii</name>
    <dbReference type="NCBI Taxonomy" id="2044912"/>
    <lineage>
        <taxon>Bacteria</taxon>
        <taxon>Bacillati</taxon>
        <taxon>Bacillota</taxon>
        <taxon>Bacilli</taxon>
        <taxon>Bacillales</taxon>
        <taxon>Staphylococcaceae</taxon>
        <taxon>Staphylococcus</taxon>
    </lineage>
</organism>
<keyword evidence="3" id="KW-1185">Reference proteome</keyword>
<evidence type="ECO:0000256" key="1">
    <source>
        <dbReference type="SAM" id="Phobius"/>
    </source>
</evidence>
<dbReference type="RefSeq" id="WP_341612496.1">
    <property type="nucleotide sequence ID" value="NZ_JBBWSC010000019.1"/>
</dbReference>
<protein>
    <submittedName>
        <fullName evidence="2">Alpha/beta hydrolase</fullName>
    </submittedName>
</protein>
<keyword evidence="1" id="KW-1133">Transmembrane helix</keyword>
<dbReference type="Proteomes" id="UP001380601">
    <property type="component" value="Unassembled WGS sequence"/>
</dbReference>
<sequence>MMDKQNQPNPKTTAILIMAAIILGVLGIAKYILDSNHQSSHDTTNKSIGTPTFFMHGYGGSINSEAFFKKEVQKEGITKHPIIADVTSNGHVTLKGELPKNEKHPVVLINLRDNKNGDMKQNALWIKNVMEAMQQKYQFDQFNIVTHSMSNLSFAYYMLQYSNNPDLPSLHKQVNIAGTFNGIIGINDEPGKVELNAEGKPNRMTDEYVDLLSLRKNKAYPKVEVLNIYGDVGDGTNSDERVTNASSKSLRYLLEGNTKSYREMIIKGKKGQHSQLHENPKVAHQLINFLWK</sequence>
<evidence type="ECO:0000313" key="3">
    <source>
        <dbReference type="Proteomes" id="UP001380601"/>
    </source>
</evidence>
<accession>A0ABU9F1M1</accession>
<keyword evidence="2" id="KW-0378">Hydrolase</keyword>
<dbReference type="Gene3D" id="3.40.50.1820">
    <property type="entry name" value="alpha/beta hydrolase"/>
    <property type="match status" value="1"/>
</dbReference>
<dbReference type="InterPro" id="IPR010315">
    <property type="entry name" value="DUF915_hydro-like"/>
</dbReference>
<reference evidence="2 3" key="1">
    <citation type="submission" date="2024-04" db="EMBL/GenBank/DDBJ databases">
        <title>Staphylococcus debuckii a clinical isolate.</title>
        <authorList>
            <person name="Magnan C."/>
            <person name="Plumet L."/>
            <person name="Morsli M."/>
            <person name="Molle V."/>
            <person name="Lavigne J.-P."/>
        </authorList>
    </citation>
    <scope>NUCLEOTIDE SEQUENCE [LARGE SCALE GENOMIC DNA]</scope>
    <source>
        <strain evidence="2 3">NSD001</strain>
    </source>
</reference>
<keyword evidence="1" id="KW-0472">Membrane</keyword>
<dbReference type="SUPFAM" id="SSF53474">
    <property type="entry name" value="alpha/beta-Hydrolases"/>
    <property type="match status" value="1"/>
</dbReference>
<evidence type="ECO:0000313" key="2">
    <source>
        <dbReference type="EMBL" id="MEL0539399.1"/>
    </source>
</evidence>
<gene>
    <name evidence="2" type="ORF">AADA34_11880</name>
</gene>
<dbReference type="Pfam" id="PF06028">
    <property type="entry name" value="DUF915"/>
    <property type="match status" value="1"/>
</dbReference>
<proteinExistence type="predicted"/>
<dbReference type="EMBL" id="JBBWSC010000019">
    <property type="protein sequence ID" value="MEL0539399.1"/>
    <property type="molecule type" value="Genomic_DNA"/>
</dbReference>
<name>A0ABU9F1M1_9STAP</name>
<keyword evidence="1" id="KW-0812">Transmembrane</keyword>
<dbReference type="GO" id="GO:0016787">
    <property type="term" value="F:hydrolase activity"/>
    <property type="evidence" value="ECO:0007669"/>
    <property type="project" value="UniProtKB-KW"/>
</dbReference>
<dbReference type="InterPro" id="IPR029058">
    <property type="entry name" value="AB_hydrolase_fold"/>
</dbReference>
<comment type="caution">
    <text evidence="2">The sequence shown here is derived from an EMBL/GenBank/DDBJ whole genome shotgun (WGS) entry which is preliminary data.</text>
</comment>
<feature type="transmembrane region" description="Helical" evidence="1">
    <location>
        <begin position="12"/>
        <end position="33"/>
    </location>
</feature>